<dbReference type="Gene3D" id="2.60.120.620">
    <property type="entry name" value="q2cbj1_9rhob like domain"/>
    <property type="match status" value="1"/>
</dbReference>
<comment type="caution">
    <text evidence="1">The sequence shown here is derived from an EMBL/GenBank/DDBJ whole genome shotgun (WGS) entry which is preliminary data.</text>
</comment>
<reference evidence="1 2" key="1">
    <citation type="submission" date="2014-04" db="EMBL/GenBank/DDBJ databases">
        <title>The Genome Sequence of Acinetobacter baumanii BIDMC 57.</title>
        <authorList>
            <consortium name="The Broad Institute Genomics Platform"/>
            <consortium name="The Broad Institute Genome Sequencing Center for Infectious Disease"/>
            <person name="Murphy C."/>
            <person name="Cosimi L."/>
            <person name="Cerqueira G."/>
            <person name="Feldgarden M."/>
            <person name="Earl A."/>
            <person name="Spencer M.D."/>
            <person name="Fodor A."/>
            <person name="Sautter R.L."/>
            <person name="Hung D."/>
            <person name="Onderdonk A.B."/>
            <person name="Ernst C."/>
            <person name="Delaney M."/>
            <person name="DuBois A."/>
            <person name="Young S.K."/>
            <person name="Zeng Q."/>
            <person name="Gargeya S."/>
            <person name="Abouelleil A."/>
            <person name="Alvarado L."/>
            <person name="Chapman S.B."/>
            <person name="Gainer-Dewar J."/>
            <person name="Goldberg J."/>
            <person name="Griggs A."/>
            <person name="Gujja S."/>
            <person name="Hansen M."/>
            <person name="Howarth C."/>
            <person name="Imamovic A."/>
            <person name="Larimer J."/>
            <person name="Pearson M."/>
            <person name="Poon T.W."/>
            <person name="Priest M."/>
            <person name="Roberts A."/>
            <person name="Saif S."/>
            <person name="Shea T."/>
            <person name="Sykes S."/>
            <person name="Wortman J."/>
            <person name="Nusbaum C."/>
            <person name="Birren B."/>
        </authorList>
    </citation>
    <scope>NUCLEOTIDE SEQUENCE [LARGE SCALE GENOMIC DNA]</scope>
    <source>
        <strain evidence="1 2">BIDMC 57</strain>
    </source>
</reference>
<proteinExistence type="predicted"/>
<dbReference type="GO" id="GO:0051213">
    <property type="term" value="F:dioxygenase activity"/>
    <property type="evidence" value="ECO:0007669"/>
    <property type="project" value="InterPro"/>
</dbReference>
<dbReference type="RefSeq" id="WP_031952193.1">
    <property type="nucleotide sequence ID" value="NZ_KK737786.1"/>
</dbReference>
<evidence type="ECO:0000313" key="2">
    <source>
        <dbReference type="Proteomes" id="UP000027208"/>
    </source>
</evidence>
<dbReference type="AlphaFoldDB" id="A0A836MN77"/>
<name>A0A836MN77_ACINO</name>
<dbReference type="InterPro" id="IPR018724">
    <property type="entry name" value="2OG-Fe_dioxygenase"/>
</dbReference>
<sequence length="133" mass="15600">MYSLVRCKDKIIGKFNQDPILIIEKPQLDLVEIQASFMFVPYDQYFSKGSRYRTTSRVEIGSDGKYKLLDKIPLYQPNYVNNIESYGGIQRDYDDVPLSFINSHSFDIMIKEWIKNIPFKVKTFSIHQISDVC</sequence>
<organism evidence="1 2">
    <name type="scientific">Acinetobacter nosocomialis</name>
    <dbReference type="NCBI Taxonomy" id="106654"/>
    <lineage>
        <taxon>Bacteria</taxon>
        <taxon>Pseudomonadati</taxon>
        <taxon>Pseudomonadota</taxon>
        <taxon>Gammaproteobacteria</taxon>
        <taxon>Moraxellales</taxon>
        <taxon>Moraxellaceae</taxon>
        <taxon>Acinetobacter</taxon>
        <taxon>Acinetobacter calcoaceticus/baumannii complex</taxon>
    </lineage>
</organism>
<accession>A0A836MN77</accession>
<gene>
    <name evidence="1" type="ORF">AE32_00219</name>
</gene>
<dbReference type="EMBL" id="JMUI01000001">
    <property type="protein sequence ID" value="KDM58225.1"/>
    <property type="molecule type" value="Genomic_DNA"/>
</dbReference>
<evidence type="ECO:0000313" key="1">
    <source>
        <dbReference type="EMBL" id="KDM58225.1"/>
    </source>
</evidence>
<dbReference type="Proteomes" id="UP000027208">
    <property type="component" value="Unassembled WGS sequence"/>
</dbReference>
<dbReference type="Pfam" id="PF10014">
    <property type="entry name" value="2OG-Fe_Oxy_2"/>
    <property type="match status" value="1"/>
</dbReference>
<protein>
    <submittedName>
        <fullName evidence="1">Uncharacterized protein</fullName>
    </submittedName>
</protein>